<dbReference type="Pfam" id="PF14223">
    <property type="entry name" value="Retrotran_gag_2"/>
    <property type="match status" value="1"/>
</dbReference>
<name>A5BCL0_VITVI</name>
<accession>A5BCL0</accession>
<reference evidence="1" key="1">
    <citation type="journal article" date="2007" name="PLoS ONE">
        <title>The first genome sequence of an elite grapevine cultivar (Pinot noir Vitis vinifera L.): coping with a highly heterozygous genome.</title>
        <authorList>
            <person name="Velasco R."/>
            <person name="Zharkikh A."/>
            <person name="Troggio M."/>
            <person name="Cartwright D.A."/>
            <person name="Cestaro A."/>
            <person name="Pruss D."/>
            <person name="Pindo M."/>
            <person name="FitzGerald L.M."/>
            <person name="Vezzulli S."/>
            <person name="Reid J."/>
            <person name="Malacarne G."/>
            <person name="Iliev D."/>
            <person name="Coppola G."/>
            <person name="Wardell B."/>
            <person name="Micheletti D."/>
            <person name="Macalma T."/>
            <person name="Facci M."/>
            <person name="Mitchell J.T."/>
            <person name="Perazzolli M."/>
            <person name="Eldredge G."/>
            <person name="Gatto P."/>
            <person name="Oyzerski R."/>
            <person name="Moretto M."/>
            <person name="Gutin N."/>
            <person name="Stefanini M."/>
            <person name="Chen Y."/>
            <person name="Segala C."/>
            <person name="Davenport C."/>
            <person name="Dematte L."/>
            <person name="Mraz A."/>
            <person name="Battilana J."/>
            <person name="Stormo K."/>
            <person name="Costa F."/>
            <person name="Tao Q."/>
            <person name="Si-Ammour A."/>
            <person name="Harkins T."/>
            <person name="Lackey A."/>
            <person name="Perbost C."/>
            <person name="Taillon B."/>
            <person name="Stella A."/>
            <person name="Solovyev V."/>
            <person name="Fawcett J.A."/>
            <person name="Sterck L."/>
            <person name="Vandepoele K."/>
            <person name="Grando S.M."/>
            <person name="Toppo S."/>
            <person name="Moser C."/>
            <person name="Lanchbury J."/>
            <person name="Bogden R."/>
            <person name="Skolnick M."/>
            <person name="Sgaramella V."/>
            <person name="Bhatnagar S.K."/>
            <person name="Fontana P."/>
            <person name="Gutin A."/>
            <person name="Van de Peer Y."/>
            <person name="Salamini F."/>
            <person name="Viola R."/>
        </authorList>
    </citation>
    <scope>NUCLEOTIDE SEQUENCE</scope>
</reference>
<dbReference type="EMBL" id="AM454666">
    <property type="protein sequence ID" value="CAN61229.1"/>
    <property type="molecule type" value="Genomic_DNA"/>
</dbReference>
<organism evidence="1">
    <name type="scientific">Vitis vinifera</name>
    <name type="common">Grape</name>
    <dbReference type="NCBI Taxonomy" id="29760"/>
    <lineage>
        <taxon>Eukaryota</taxon>
        <taxon>Viridiplantae</taxon>
        <taxon>Streptophyta</taxon>
        <taxon>Embryophyta</taxon>
        <taxon>Tracheophyta</taxon>
        <taxon>Spermatophyta</taxon>
        <taxon>Magnoliopsida</taxon>
        <taxon>eudicotyledons</taxon>
        <taxon>Gunneridae</taxon>
        <taxon>Pentapetalae</taxon>
        <taxon>rosids</taxon>
        <taxon>Vitales</taxon>
        <taxon>Vitaceae</taxon>
        <taxon>Viteae</taxon>
        <taxon>Vitis</taxon>
    </lineage>
</organism>
<sequence length="184" mass="20975">MQIEDYLYVKSFHLPLLGTKPERMLDYDLGLLNRQVLGVIWLTLSKNVAHNMAKEKSTMGLMKVLSDMYEKLFANNKVFLMKKLFHLKIEEDFSVATLLNEFNMIVNQLSSVEINFNDEAHTLILLTSPPNSWEPKRATVNNSIDSAKLKFNDVKDQILIDKVRRIDLGKASTSSSALNIKSKG</sequence>
<dbReference type="AlphaFoldDB" id="A5BCL0"/>
<protein>
    <recommendedName>
        <fullName evidence="2">Retrovirus-related Pol polyprotein from transposon TNT 1-94</fullName>
    </recommendedName>
</protein>
<gene>
    <name evidence="1" type="ORF">VITISV_010114</name>
</gene>
<evidence type="ECO:0000313" key="1">
    <source>
        <dbReference type="EMBL" id="CAN61229.1"/>
    </source>
</evidence>
<evidence type="ECO:0008006" key="2">
    <source>
        <dbReference type="Google" id="ProtNLM"/>
    </source>
</evidence>
<proteinExistence type="predicted"/>